<protein>
    <recommendedName>
        <fullName evidence="9">Ferritin</fullName>
        <ecNumber evidence="9">1.16.3.2</ecNumber>
    </recommendedName>
</protein>
<dbReference type="GO" id="GO:0008199">
    <property type="term" value="F:ferric iron binding"/>
    <property type="evidence" value="ECO:0007669"/>
    <property type="project" value="InterPro"/>
</dbReference>
<dbReference type="EMBL" id="JAPNQM010000012">
    <property type="protein sequence ID" value="MDL0118044.1"/>
    <property type="molecule type" value="Genomic_DNA"/>
</dbReference>
<evidence type="ECO:0000256" key="1">
    <source>
        <dbReference type="ARBA" id="ARBA00002485"/>
    </source>
</evidence>
<evidence type="ECO:0000313" key="12">
    <source>
        <dbReference type="EMBL" id="MCQ9304683.1"/>
    </source>
</evidence>
<dbReference type="SUPFAM" id="SSF47240">
    <property type="entry name" value="Ferritin-like"/>
    <property type="match status" value="1"/>
</dbReference>
<evidence type="ECO:0000313" key="15">
    <source>
        <dbReference type="EMBL" id="RTX73395.1"/>
    </source>
</evidence>
<dbReference type="Proteomes" id="UP001204068">
    <property type="component" value="Unassembled WGS sequence"/>
</dbReference>
<evidence type="ECO:0000313" key="13">
    <source>
        <dbReference type="EMBL" id="MDL0118044.1"/>
    </source>
</evidence>
<dbReference type="PANTHER" id="PTHR11431">
    <property type="entry name" value="FERRITIN"/>
    <property type="match status" value="1"/>
</dbReference>
<dbReference type="EMBL" id="JANILD010000007">
    <property type="protein sequence ID" value="MCQ9304683.1"/>
    <property type="molecule type" value="Genomic_DNA"/>
</dbReference>
<dbReference type="GO" id="GO:0006879">
    <property type="term" value="P:intracellular iron ion homeostasis"/>
    <property type="evidence" value="ECO:0007669"/>
    <property type="project" value="UniProtKB-KW"/>
</dbReference>
<accession>A0A1X0TQ35</accession>
<feature type="binding site" evidence="8">
    <location>
        <position position="17"/>
    </location>
    <ligand>
        <name>Fe cation</name>
        <dbReference type="ChEBI" id="CHEBI:24875"/>
        <label>1</label>
    </ligand>
</feature>
<comment type="subcellular location">
    <subcellularLocation>
        <location evidence="9">Cytoplasm</location>
    </subcellularLocation>
</comment>
<evidence type="ECO:0000256" key="2">
    <source>
        <dbReference type="ARBA" id="ARBA00006950"/>
    </source>
</evidence>
<keyword evidence="6 8" id="KW-0408">Iron</keyword>
<evidence type="ECO:0000256" key="3">
    <source>
        <dbReference type="ARBA" id="ARBA00022434"/>
    </source>
</evidence>
<keyword evidence="3 9" id="KW-0409">Iron storage</keyword>
<dbReference type="KEGG" id="sscu:CEP64_03595"/>
<keyword evidence="9" id="KW-0963">Cytoplasm</keyword>
<evidence type="ECO:0000259" key="10">
    <source>
        <dbReference type="PROSITE" id="PS50905"/>
    </source>
</evidence>
<evidence type="ECO:0000256" key="7">
    <source>
        <dbReference type="ARBA" id="ARBA00048035"/>
    </source>
</evidence>
<name>A0A1X0TQ35_MAMSC</name>
<feature type="binding site" evidence="8">
    <location>
        <position position="53"/>
    </location>
    <ligand>
        <name>Fe cation</name>
        <dbReference type="ChEBI" id="CHEBI:24875"/>
        <label>1</label>
    </ligand>
</feature>
<accession>A0A657XQM5</accession>
<gene>
    <name evidence="15" type="ORF">CD117_05845</name>
    <name evidence="11" type="ORF">CEP64_03595</name>
    <name evidence="14" type="ORF">JRU67_04890</name>
    <name evidence="12" type="ORF">NQ032_13830</name>
    <name evidence="13" type="ORF">OWO77_14010</name>
</gene>
<dbReference type="Proteomes" id="UP000197058">
    <property type="component" value="Chromosome"/>
</dbReference>
<proteinExistence type="inferred from homology"/>
<reference evidence="13" key="6">
    <citation type="submission" date="2022-09" db="EMBL/GenBank/DDBJ databases">
        <authorList>
            <person name="De Moura G.S."/>
            <person name="Carvalho E."/>
            <person name="Ramos Sanchez E.M."/>
            <person name="Sellera F.P."/>
            <person name="Marques M.F.S."/>
            <person name="Heinemann M.B."/>
            <person name="De Vliegher S."/>
            <person name="Souza F.N."/>
            <person name="Mota R.A."/>
        </authorList>
    </citation>
    <scope>NUCLEOTIDE SEQUENCE</scope>
    <source>
        <strain evidence="13">BR656</strain>
    </source>
</reference>
<comment type="function">
    <text evidence="1 9">Iron-storage protein.</text>
</comment>
<dbReference type="Gene3D" id="1.20.1260.10">
    <property type="match status" value="1"/>
</dbReference>
<reference evidence="14" key="4">
    <citation type="submission" date="2021-02" db="EMBL/GenBank/DDBJ databases">
        <title>cfr and optrA-positive Staphylococcus spp.</title>
        <authorList>
            <person name="Chen L."/>
        </authorList>
    </citation>
    <scope>NUCLEOTIDE SEQUENCE</scope>
    <source>
        <strain evidence="14">GDQ20D70P</strain>
    </source>
</reference>
<comment type="catalytic activity">
    <reaction evidence="7 9">
        <text>4 Fe(2+) + O2 + 6 H2O = 4 iron(III) oxide-hydroxide + 12 H(+)</text>
        <dbReference type="Rhea" id="RHEA:11972"/>
        <dbReference type="ChEBI" id="CHEBI:15377"/>
        <dbReference type="ChEBI" id="CHEBI:15378"/>
        <dbReference type="ChEBI" id="CHEBI:15379"/>
        <dbReference type="ChEBI" id="CHEBI:29033"/>
        <dbReference type="ChEBI" id="CHEBI:78619"/>
        <dbReference type="EC" id="1.16.3.2"/>
    </reaction>
</comment>
<feature type="domain" description="Ferritin-like diiron" evidence="10">
    <location>
        <begin position="1"/>
        <end position="145"/>
    </location>
</feature>
<dbReference type="GeneID" id="48592352"/>
<feature type="binding site" evidence="8">
    <location>
        <position position="127"/>
    </location>
    <ligand>
        <name>Fe cation</name>
        <dbReference type="ChEBI" id="CHEBI:24875"/>
        <label>1</label>
    </ligand>
</feature>
<evidence type="ECO:0000313" key="18">
    <source>
        <dbReference type="Proteomes" id="UP001176210"/>
    </source>
</evidence>
<dbReference type="Proteomes" id="UP000274792">
    <property type="component" value="Unassembled WGS sequence"/>
</dbReference>
<dbReference type="GO" id="GO:0042802">
    <property type="term" value="F:identical protein binding"/>
    <property type="evidence" value="ECO:0007669"/>
    <property type="project" value="UniProtKB-ARBA"/>
</dbReference>
<reference evidence="11" key="2">
    <citation type="submission" date="2017-12" db="EMBL/GenBank/DDBJ databases">
        <title>FDA dAtabase for Regulatory Grade micrObial Sequences (FDA-ARGOS): Supporting development and validation of Infectious Disease Dx tests.</title>
        <authorList>
            <person name="Campos J."/>
            <person name="Goldberg B."/>
            <person name="Tallon L."/>
            <person name="Sadzewicz L."/>
            <person name="Sengamalay N."/>
            <person name="Ott S."/>
            <person name="Godinez A."/>
            <person name="Nagaraj S."/>
            <person name="Vavikolanu K."/>
            <person name="Vyas G."/>
            <person name="Nadendla S."/>
            <person name="Aluvathingal J."/>
            <person name="Geyer C."/>
            <person name="Nandy P."/>
            <person name="Hobson J."/>
            <person name="Sichtig H."/>
        </authorList>
    </citation>
    <scope>NUCLEOTIDE SEQUENCE</scope>
    <source>
        <strain evidence="11">FDAARGOS_285</strain>
    </source>
</reference>
<dbReference type="PANTHER" id="PTHR11431:SF127">
    <property type="entry name" value="BACTERIAL NON-HEME FERRITIN"/>
    <property type="match status" value="1"/>
</dbReference>
<dbReference type="GO" id="GO:0005829">
    <property type="term" value="C:cytosol"/>
    <property type="evidence" value="ECO:0007669"/>
    <property type="project" value="TreeGrafter"/>
</dbReference>
<evidence type="ECO:0000313" key="16">
    <source>
        <dbReference type="Proteomes" id="UP000197058"/>
    </source>
</evidence>
<reference evidence="13" key="7">
    <citation type="journal article" date="2023" name="Vet. Microbiol.">
        <title>Emergence of livestock-associated Mammaliicoccus sciuri ST71 co-harbouring mecA and mecC genes in Brazil.</title>
        <authorList>
            <person name="de Moura G.S."/>
            <person name="de Carvalho E."/>
            <person name="Ramos Sanchez E.M."/>
            <person name="Sellera F.P."/>
            <person name="Marques M.F.S."/>
            <person name="Heinemann M.B."/>
            <person name="De Vliegher S."/>
            <person name="Souza F.N."/>
            <person name="Mota R.A."/>
        </authorList>
    </citation>
    <scope>NUCLEOTIDE SEQUENCE</scope>
    <source>
        <strain evidence="13">BR656</strain>
    </source>
</reference>
<reference evidence="12" key="5">
    <citation type="submission" date="2022-07" db="EMBL/GenBank/DDBJ databases">
        <title>Bacterial species isolated from the porcine tonsil microbiota.</title>
        <authorList>
            <person name="Oliveira I.M.F."/>
        </authorList>
    </citation>
    <scope>NUCLEOTIDE SEQUENCE</scope>
    <source>
        <strain evidence="12">8QC2O2</strain>
    </source>
</reference>
<keyword evidence="5" id="KW-0560">Oxidoreductase</keyword>
<dbReference type="FunFam" id="1.20.1260.10:FF:000001">
    <property type="entry name" value="Non-heme ferritin"/>
    <property type="match status" value="1"/>
</dbReference>
<dbReference type="GO" id="GO:0006826">
    <property type="term" value="P:iron ion transport"/>
    <property type="evidence" value="ECO:0007669"/>
    <property type="project" value="InterPro"/>
</dbReference>
<dbReference type="InterPro" id="IPR001519">
    <property type="entry name" value="Ferritin"/>
</dbReference>
<evidence type="ECO:0000256" key="4">
    <source>
        <dbReference type="ARBA" id="ARBA00022723"/>
    </source>
</evidence>
<dbReference type="EC" id="1.16.3.2" evidence="9"/>
<evidence type="ECO:0000256" key="6">
    <source>
        <dbReference type="ARBA" id="ARBA00023004"/>
    </source>
</evidence>
<dbReference type="PROSITE" id="PS50905">
    <property type="entry name" value="FERRITIN_LIKE"/>
    <property type="match status" value="1"/>
</dbReference>
<feature type="binding site" evidence="8">
    <location>
        <position position="50"/>
    </location>
    <ligand>
        <name>Fe cation</name>
        <dbReference type="ChEBI" id="CHEBI:24875"/>
        <label>1</label>
    </ligand>
</feature>
<dbReference type="InterPro" id="IPR041719">
    <property type="entry name" value="Ferritin_prok"/>
</dbReference>
<dbReference type="GO" id="GO:0008198">
    <property type="term" value="F:ferrous iron binding"/>
    <property type="evidence" value="ECO:0007669"/>
    <property type="project" value="TreeGrafter"/>
</dbReference>
<dbReference type="EMBL" id="CP022046">
    <property type="protein sequence ID" value="ASE33715.1"/>
    <property type="molecule type" value="Genomic_DNA"/>
</dbReference>
<feature type="binding site" evidence="8">
    <location>
        <position position="94"/>
    </location>
    <ligand>
        <name>Fe cation</name>
        <dbReference type="ChEBI" id="CHEBI:24875"/>
        <label>1</label>
    </ligand>
</feature>
<dbReference type="Proteomes" id="UP001176210">
    <property type="component" value="Unassembled WGS sequence"/>
</dbReference>
<dbReference type="CDD" id="cd01055">
    <property type="entry name" value="Nonheme_Ferritin"/>
    <property type="match status" value="1"/>
</dbReference>
<comment type="similarity">
    <text evidence="2 9">Belongs to the ferritin family. Prokaryotic subfamily.</text>
</comment>
<dbReference type="Pfam" id="PF00210">
    <property type="entry name" value="Ferritin"/>
    <property type="match status" value="1"/>
</dbReference>
<dbReference type="GO" id="GO:0004322">
    <property type="term" value="F:ferroxidase activity"/>
    <property type="evidence" value="ECO:0007669"/>
    <property type="project" value="TreeGrafter"/>
</dbReference>
<evidence type="ECO:0000313" key="17">
    <source>
        <dbReference type="Proteomes" id="UP000274792"/>
    </source>
</evidence>
<sequence length="168" mass="19800">MLSKNILDALNNQLNHEFYAAHAYMAMAAYCADKSYDGFANFYIQQAKEERFHGMKIYDYINDRGEKAIFTALDAPKTEFSSLLETFKDGLAQEQDVTRRFYNLSEIAKEEKDFATISFLNWFLDEQVEEESMFETHIDYLERIQEDNNALFIYEKDLASRHFDEDAE</sequence>
<reference evidence="16" key="1">
    <citation type="submission" date="2017-06" db="EMBL/GenBank/DDBJ databases">
        <title>FDA dAtabase for Regulatory Grade micrObial Sequences (FDA-ARGOS): Supporting development and validation of Infectious Disease Dx tests.</title>
        <authorList>
            <person name="Goldberg B."/>
            <person name="Campos J."/>
            <person name="Tallon L."/>
            <person name="Sadzewicz L."/>
            <person name="Sengamalay N."/>
            <person name="Ott S."/>
            <person name="Godinez A."/>
            <person name="Nagaraj S."/>
            <person name="Vavikolanu K."/>
            <person name="Nadendla S."/>
            <person name="George J."/>
            <person name="Geyer C."/>
            <person name="Sichtig H."/>
        </authorList>
    </citation>
    <scope>NUCLEOTIDE SEQUENCE [LARGE SCALE GENOMIC DNA]</scope>
    <source>
        <strain evidence="16">FDAARGOS_285</strain>
    </source>
</reference>
<dbReference type="eggNOG" id="COG1528">
    <property type="taxonomic scope" value="Bacteria"/>
</dbReference>
<dbReference type="RefSeq" id="WP_025905146.1">
    <property type="nucleotide sequence ID" value="NZ_CAJVGN010000001.1"/>
</dbReference>
<dbReference type="InterPro" id="IPR009078">
    <property type="entry name" value="Ferritin-like_SF"/>
</dbReference>
<dbReference type="EMBL" id="CP069389">
    <property type="protein sequence ID" value="QRN92149.1"/>
    <property type="molecule type" value="Genomic_DNA"/>
</dbReference>
<evidence type="ECO:0000313" key="14">
    <source>
        <dbReference type="EMBL" id="QRN92149.1"/>
    </source>
</evidence>
<dbReference type="EMBL" id="RXWV01000029">
    <property type="protein sequence ID" value="RTX73395.1"/>
    <property type="molecule type" value="Genomic_DNA"/>
</dbReference>
<dbReference type="InterPro" id="IPR012347">
    <property type="entry name" value="Ferritin-like"/>
</dbReference>
<evidence type="ECO:0000256" key="8">
    <source>
        <dbReference type="PIRSR" id="PIRSR601519-1"/>
    </source>
</evidence>
<evidence type="ECO:0000256" key="9">
    <source>
        <dbReference type="RuleBase" id="RU361145"/>
    </source>
</evidence>
<dbReference type="Proteomes" id="UP000640299">
    <property type="component" value="Chromosome"/>
</dbReference>
<reference evidence="15 17" key="3">
    <citation type="submission" date="2018-10" db="EMBL/GenBank/DDBJ databases">
        <title>A collection Staphylococci species genome sequencing.</title>
        <authorList>
            <person name="Cole K."/>
        </authorList>
    </citation>
    <scope>NUCLEOTIDE SEQUENCE [LARGE SCALE GENOMIC DNA]</scope>
    <source>
        <strain evidence="15">CCUG 37923</strain>
        <strain evidence="17">NCTC 12218</strain>
    </source>
</reference>
<organism evidence="15 17">
    <name type="scientific">Mammaliicoccus sciuri</name>
    <name type="common">Staphylococcus sciuri</name>
    <dbReference type="NCBI Taxonomy" id="1296"/>
    <lineage>
        <taxon>Bacteria</taxon>
        <taxon>Bacillati</taxon>
        <taxon>Bacillota</taxon>
        <taxon>Bacilli</taxon>
        <taxon>Bacillales</taxon>
        <taxon>Staphylococcaceae</taxon>
        <taxon>Mammaliicoccus</taxon>
    </lineage>
</organism>
<evidence type="ECO:0000256" key="5">
    <source>
        <dbReference type="ARBA" id="ARBA00023002"/>
    </source>
</evidence>
<keyword evidence="18" id="KW-1185">Reference proteome</keyword>
<dbReference type="AlphaFoldDB" id="A0A1X0TQ35"/>
<dbReference type="InterPro" id="IPR008331">
    <property type="entry name" value="Ferritin_DPS_dom"/>
</dbReference>
<evidence type="ECO:0000313" key="11">
    <source>
        <dbReference type="EMBL" id="ASE33715.1"/>
    </source>
</evidence>
<keyword evidence="4 8" id="KW-0479">Metal-binding</keyword>
<dbReference type="InterPro" id="IPR009040">
    <property type="entry name" value="Ferritin-like_diiron"/>
</dbReference>